<proteinExistence type="predicted"/>
<sequence>MNGIKSQKPPGFDERGRWHLTLSDWELVAIQDALFWRLSLLQQQYPNPTEEHRYLAYLLESVRNRIGLLLQLSGLTDQEKDLWK</sequence>
<gene>
    <name evidence="1" type="ORF">EI42_05011</name>
</gene>
<accession>A0A326U965</accession>
<organism evidence="1 2">
    <name type="scientific">Thermosporothrix hazakensis</name>
    <dbReference type="NCBI Taxonomy" id="644383"/>
    <lineage>
        <taxon>Bacteria</taxon>
        <taxon>Bacillati</taxon>
        <taxon>Chloroflexota</taxon>
        <taxon>Ktedonobacteria</taxon>
        <taxon>Ktedonobacterales</taxon>
        <taxon>Thermosporotrichaceae</taxon>
        <taxon>Thermosporothrix</taxon>
    </lineage>
</organism>
<reference evidence="1 2" key="1">
    <citation type="submission" date="2018-06" db="EMBL/GenBank/DDBJ databases">
        <title>Genomic Encyclopedia of Archaeal and Bacterial Type Strains, Phase II (KMG-II): from individual species to whole genera.</title>
        <authorList>
            <person name="Goeker M."/>
        </authorList>
    </citation>
    <scope>NUCLEOTIDE SEQUENCE [LARGE SCALE GENOMIC DNA]</scope>
    <source>
        <strain evidence="1 2">ATCC BAA-1881</strain>
    </source>
</reference>
<dbReference type="EMBL" id="QKUF01000026">
    <property type="protein sequence ID" value="PZW23389.1"/>
    <property type="molecule type" value="Genomic_DNA"/>
</dbReference>
<protein>
    <submittedName>
        <fullName evidence="1">Uncharacterized protein</fullName>
    </submittedName>
</protein>
<keyword evidence="2" id="KW-1185">Reference proteome</keyword>
<comment type="caution">
    <text evidence="1">The sequence shown here is derived from an EMBL/GenBank/DDBJ whole genome shotgun (WGS) entry which is preliminary data.</text>
</comment>
<dbReference type="RefSeq" id="WP_111325299.1">
    <property type="nucleotide sequence ID" value="NZ_BIFX01000001.1"/>
</dbReference>
<evidence type="ECO:0000313" key="2">
    <source>
        <dbReference type="Proteomes" id="UP000248806"/>
    </source>
</evidence>
<evidence type="ECO:0000313" key="1">
    <source>
        <dbReference type="EMBL" id="PZW23389.1"/>
    </source>
</evidence>
<dbReference type="Proteomes" id="UP000248806">
    <property type="component" value="Unassembled WGS sequence"/>
</dbReference>
<dbReference type="AlphaFoldDB" id="A0A326U965"/>
<name>A0A326U965_THEHA</name>